<protein>
    <submittedName>
        <fullName evidence="3">Uncharacterized protein LOC108739630 isoform X1</fullName>
    </submittedName>
</protein>
<feature type="compositionally biased region" description="Polar residues" evidence="1">
    <location>
        <begin position="193"/>
        <end position="208"/>
    </location>
</feature>
<dbReference type="KEGG" id="apln:108739630"/>
<feature type="region of interest" description="Disordered" evidence="1">
    <location>
        <begin position="163"/>
        <end position="212"/>
    </location>
</feature>
<dbReference type="Proteomes" id="UP000192223">
    <property type="component" value="Unplaced"/>
</dbReference>
<dbReference type="GeneID" id="108739630"/>
<dbReference type="OrthoDB" id="8192147at2759"/>
<organism evidence="2 3">
    <name type="scientific">Agrilus planipennis</name>
    <name type="common">Emerald ash borer</name>
    <name type="synonym">Agrilus marcopoli</name>
    <dbReference type="NCBI Taxonomy" id="224129"/>
    <lineage>
        <taxon>Eukaryota</taxon>
        <taxon>Metazoa</taxon>
        <taxon>Ecdysozoa</taxon>
        <taxon>Arthropoda</taxon>
        <taxon>Hexapoda</taxon>
        <taxon>Insecta</taxon>
        <taxon>Pterygota</taxon>
        <taxon>Neoptera</taxon>
        <taxon>Endopterygota</taxon>
        <taxon>Coleoptera</taxon>
        <taxon>Polyphaga</taxon>
        <taxon>Elateriformia</taxon>
        <taxon>Buprestoidea</taxon>
        <taxon>Buprestidae</taxon>
        <taxon>Agrilinae</taxon>
        <taxon>Agrilus</taxon>
    </lineage>
</organism>
<proteinExistence type="predicted"/>
<reference evidence="3" key="1">
    <citation type="submission" date="2025-08" db="UniProtKB">
        <authorList>
            <consortium name="RefSeq"/>
        </authorList>
    </citation>
    <scope>IDENTIFICATION</scope>
    <source>
        <tissue evidence="3">Entire body</tissue>
    </source>
</reference>
<dbReference type="AlphaFoldDB" id="A0A1W4WZ44"/>
<keyword evidence="2" id="KW-1185">Reference proteome</keyword>
<dbReference type="InParanoid" id="A0A1W4WZ44"/>
<name>A0A1W4WZ44_AGRPL</name>
<dbReference type="RefSeq" id="XP_018329119.1">
    <property type="nucleotide sequence ID" value="XM_018473617.2"/>
</dbReference>
<evidence type="ECO:0000313" key="2">
    <source>
        <dbReference type="Proteomes" id="UP000192223"/>
    </source>
</evidence>
<evidence type="ECO:0000313" key="3">
    <source>
        <dbReference type="RefSeq" id="XP_018329119.1"/>
    </source>
</evidence>
<gene>
    <name evidence="3" type="primary">LOC108739630</name>
</gene>
<evidence type="ECO:0000256" key="1">
    <source>
        <dbReference type="SAM" id="MobiDB-lite"/>
    </source>
</evidence>
<sequence length="302" mass="33918">MTSDSNRSLSAGISIPQWMKSKISDSKFDSEDFLSPPDNDDSFLYIYPKKLKDATSNSKINNNVEIVTDQKNNFSTSETTEKGCSSSRNFKGAPKVDYEKYTAPCKPYLINSDIFLGQLKSSHFKLSPDQKIKSNGTDDGFKGEAAKCGSSVIKMAHQIVSGKLSRNESENSLNEEPATPPPNFYSSKRRNSKSLPASPLSTPNTSPKSQRKMNKYFNGVFFGNENYQGSWILSSLLKKRDISKSVDQIVEVDELDNHTQNVIKVAEEFNSKITQAEQKIKNIYVPKPEEIREMNFWSPTSM</sequence>
<accession>A0A1W4WZ44</accession>